<name>A0A511D563_9PSEU</name>
<dbReference type="GO" id="GO:0019646">
    <property type="term" value="P:aerobic electron transport chain"/>
    <property type="evidence" value="ECO:0007669"/>
    <property type="project" value="InterPro"/>
</dbReference>
<evidence type="ECO:0000256" key="6">
    <source>
        <dbReference type="ARBA" id="ARBA00022692"/>
    </source>
</evidence>
<keyword evidence="6" id="KW-0812">Transmembrane</keyword>
<protein>
    <submittedName>
        <fullName evidence="12">Uncharacterized protein</fullName>
    </submittedName>
</protein>
<accession>A0A511D563</accession>
<keyword evidence="7" id="KW-0479">Metal-binding</keyword>
<organism evidence="12 13">
    <name type="scientific">Pseudonocardia asaccharolytica DSM 44247 = NBRC 16224</name>
    <dbReference type="NCBI Taxonomy" id="1123024"/>
    <lineage>
        <taxon>Bacteria</taxon>
        <taxon>Bacillati</taxon>
        <taxon>Actinomycetota</taxon>
        <taxon>Actinomycetes</taxon>
        <taxon>Pseudonocardiales</taxon>
        <taxon>Pseudonocardiaceae</taxon>
        <taxon>Pseudonocardia</taxon>
    </lineage>
</organism>
<dbReference type="AlphaFoldDB" id="A0A511D563"/>
<dbReference type="Proteomes" id="UP000321328">
    <property type="component" value="Unassembled WGS sequence"/>
</dbReference>
<keyword evidence="4" id="KW-1003">Cell membrane</keyword>
<gene>
    <name evidence="12" type="ORF">PA7_36240</name>
</gene>
<keyword evidence="5" id="KW-0349">Heme</keyword>
<dbReference type="InterPro" id="IPR002585">
    <property type="entry name" value="Cyt-d_ubiquinol_oxidase_su_1"/>
</dbReference>
<keyword evidence="3" id="KW-0813">Transport</keyword>
<dbReference type="GO" id="GO:0005886">
    <property type="term" value="C:plasma membrane"/>
    <property type="evidence" value="ECO:0007669"/>
    <property type="project" value="UniProtKB-SubCell"/>
</dbReference>
<keyword evidence="11" id="KW-0472">Membrane</keyword>
<proteinExistence type="inferred from homology"/>
<evidence type="ECO:0000313" key="13">
    <source>
        <dbReference type="Proteomes" id="UP000321328"/>
    </source>
</evidence>
<keyword evidence="10" id="KW-0408">Iron</keyword>
<comment type="subcellular location">
    <subcellularLocation>
        <location evidence="1">Cell membrane</location>
        <topology evidence="1">Multi-pass membrane protein</topology>
    </subcellularLocation>
</comment>
<evidence type="ECO:0000256" key="10">
    <source>
        <dbReference type="ARBA" id="ARBA00023004"/>
    </source>
</evidence>
<dbReference type="GO" id="GO:0070069">
    <property type="term" value="C:cytochrome complex"/>
    <property type="evidence" value="ECO:0007669"/>
    <property type="project" value="InterPro"/>
</dbReference>
<evidence type="ECO:0000313" key="12">
    <source>
        <dbReference type="EMBL" id="GEL19787.1"/>
    </source>
</evidence>
<evidence type="ECO:0000256" key="1">
    <source>
        <dbReference type="ARBA" id="ARBA00004651"/>
    </source>
</evidence>
<evidence type="ECO:0000256" key="9">
    <source>
        <dbReference type="ARBA" id="ARBA00022989"/>
    </source>
</evidence>
<comment type="caution">
    <text evidence="12">The sequence shown here is derived from an EMBL/GenBank/DDBJ whole genome shotgun (WGS) entry which is preliminary data.</text>
</comment>
<comment type="similarity">
    <text evidence="2">Belongs to the cytochrome ubiquinol oxidase subunit 1 family.</text>
</comment>
<evidence type="ECO:0000256" key="8">
    <source>
        <dbReference type="ARBA" id="ARBA00022982"/>
    </source>
</evidence>
<dbReference type="Pfam" id="PF01654">
    <property type="entry name" value="Cyt_bd_oxida_I"/>
    <property type="match status" value="1"/>
</dbReference>
<sequence length="64" mass="6830">MPLTIGLALLTAVLQARWHRTGQPEYLRLTRFFGTLHGWWGGGKTAVGRSSGPSARYGTATGSG</sequence>
<keyword evidence="8" id="KW-0249">Electron transport</keyword>
<keyword evidence="13" id="KW-1185">Reference proteome</keyword>
<evidence type="ECO:0000256" key="4">
    <source>
        <dbReference type="ARBA" id="ARBA00022475"/>
    </source>
</evidence>
<evidence type="ECO:0000256" key="11">
    <source>
        <dbReference type="ARBA" id="ARBA00023136"/>
    </source>
</evidence>
<dbReference type="RefSeq" id="WP_028931736.1">
    <property type="nucleotide sequence ID" value="NZ_AUII01000036.1"/>
</dbReference>
<keyword evidence="9" id="KW-1133">Transmembrane helix</keyword>
<evidence type="ECO:0000256" key="7">
    <source>
        <dbReference type="ARBA" id="ARBA00022723"/>
    </source>
</evidence>
<evidence type="ECO:0000256" key="3">
    <source>
        <dbReference type="ARBA" id="ARBA00022448"/>
    </source>
</evidence>
<reference evidence="12 13" key="1">
    <citation type="submission" date="2019-07" db="EMBL/GenBank/DDBJ databases">
        <title>Whole genome shotgun sequence of Pseudonocardia asaccharolytica NBRC 16224.</title>
        <authorList>
            <person name="Hosoyama A."/>
            <person name="Uohara A."/>
            <person name="Ohji S."/>
            <person name="Ichikawa N."/>
        </authorList>
    </citation>
    <scope>NUCLEOTIDE SEQUENCE [LARGE SCALE GENOMIC DNA]</scope>
    <source>
        <strain evidence="12 13">NBRC 16224</strain>
    </source>
</reference>
<evidence type="ECO:0000256" key="5">
    <source>
        <dbReference type="ARBA" id="ARBA00022617"/>
    </source>
</evidence>
<dbReference type="OrthoDB" id="9807042at2"/>
<dbReference type="EMBL" id="BJVI01000046">
    <property type="protein sequence ID" value="GEL19787.1"/>
    <property type="molecule type" value="Genomic_DNA"/>
</dbReference>
<dbReference type="GO" id="GO:0009055">
    <property type="term" value="F:electron transfer activity"/>
    <property type="evidence" value="ECO:0007669"/>
    <property type="project" value="InterPro"/>
</dbReference>
<dbReference type="GO" id="GO:0046872">
    <property type="term" value="F:metal ion binding"/>
    <property type="evidence" value="ECO:0007669"/>
    <property type="project" value="UniProtKB-KW"/>
</dbReference>
<evidence type="ECO:0000256" key="2">
    <source>
        <dbReference type="ARBA" id="ARBA00009819"/>
    </source>
</evidence>